<protein>
    <submittedName>
        <fullName evidence="1">Uncharacterized protein</fullName>
    </submittedName>
</protein>
<name>A0A8J5SUS6_ZIZPA</name>
<comment type="caution">
    <text evidence="1">The sequence shown here is derived from an EMBL/GenBank/DDBJ whole genome shotgun (WGS) entry which is preliminary data.</text>
</comment>
<reference evidence="1" key="1">
    <citation type="journal article" date="2021" name="bioRxiv">
        <title>Whole Genome Assembly and Annotation of Northern Wild Rice, Zizania palustris L., Supports a Whole Genome Duplication in the Zizania Genus.</title>
        <authorList>
            <person name="Haas M."/>
            <person name="Kono T."/>
            <person name="Macchietto M."/>
            <person name="Millas R."/>
            <person name="McGilp L."/>
            <person name="Shao M."/>
            <person name="Duquette J."/>
            <person name="Hirsch C.N."/>
            <person name="Kimball J."/>
        </authorList>
    </citation>
    <scope>NUCLEOTIDE SEQUENCE</scope>
    <source>
        <tissue evidence="1">Fresh leaf tissue</tissue>
    </source>
</reference>
<organism evidence="1 2">
    <name type="scientific">Zizania palustris</name>
    <name type="common">Northern wild rice</name>
    <dbReference type="NCBI Taxonomy" id="103762"/>
    <lineage>
        <taxon>Eukaryota</taxon>
        <taxon>Viridiplantae</taxon>
        <taxon>Streptophyta</taxon>
        <taxon>Embryophyta</taxon>
        <taxon>Tracheophyta</taxon>
        <taxon>Spermatophyta</taxon>
        <taxon>Magnoliopsida</taxon>
        <taxon>Liliopsida</taxon>
        <taxon>Poales</taxon>
        <taxon>Poaceae</taxon>
        <taxon>BOP clade</taxon>
        <taxon>Oryzoideae</taxon>
        <taxon>Oryzeae</taxon>
        <taxon>Zizaniinae</taxon>
        <taxon>Zizania</taxon>
    </lineage>
</organism>
<dbReference type="EMBL" id="JAAALK010000283">
    <property type="protein sequence ID" value="KAG8069803.1"/>
    <property type="molecule type" value="Genomic_DNA"/>
</dbReference>
<sequence length="75" mass="8683">MVATALLTPSRRTRRRLTAVRHFAVLRSRLWPLTCLRPTIYPRSAARRIRPLVRDDSNGALCGYRLWSPAARRVL</sequence>
<dbReference type="Proteomes" id="UP000729402">
    <property type="component" value="Unassembled WGS sequence"/>
</dbReference>
<proteinExistence type="predicted"/>
<evidence type="ECO:0000313" key="2">
    <source>
        <dbReference type="Proteomes" id="UP000729402"/>
    </source>
</evidence>
<keyword evidence="2" id="KW-1185">Reference proteome</keyword>
<dbReference type="AlphaFoldDB" id="A0A8J5SUS6"/>
<evidence type="ECO:0000313" key="1">
    <source>
        <dbReference type="EMBL" id="KAG8069803.1"/>
    </source>
</evidence>
<gene>
    <name evidence="1" type="ORF">GUJ93_ZPchr0006g42780</name>
</gene>
<reference evidence="1" key="2">
    <citation type="submission" date="2021-02" db="EMBL/GenBank/DDBJ databases">
        <authorList>
            <person name="Kimball J.A."/>
            <person name="Haas M.W."/>
            <person name="Macchietto M."/>
            <person name="Kono T."/>
            <person name="Duquette J."/>
            <person name="Shao M."/>
        </authorList>
    </citation>
    <scope>NUCLEOTIDE SEQUENCE</scope>
    <source>
        <tissue evidence="1">Fresh leaf tissue</tissue>
    </source>
</reference>
<accession>A0A8J5SUS6</accession>